<dbReference type="Gene3D" id="3.40.50.150">
    <property type="entry name" value="Vaccinia Virus protein VP39"/>
    <property type="match status" value="1"/>
</dbReference>
<gene>
    <name evidence="1" type="ORF">AM231_13890</name>
</gene>
<comment type="caution">
    <text evidence="1">The sequence shown here is derived from an EMBL/GenBank/DDBJ whole genome shotgun (WGS) entry which is preliminary data.</text>
</comment>
<dbReference type="PATRIC" id="fig|1705565.3.peg.4814"/>
<dbReference type="EMBL" id="LIUT01000001">
    <property type="protein sequence ID" value="KOR90120.1"/>
    <property type="molecule type" value="Genomic_DNA"/>
</dbReference>
<dbReference type="AlphaFoldDB" id="A0A0M1P726"/>
<dbReference type="InterPro" id="IPR029063">
    <property type="entry name" value="SAM-dependent_MTases_sf"/>
</dbReference>
<dbReference type="OrthoDB" id="9797829at2"/>
<name>A0A0M1P726_9BACL</name>
<protein>
    <recommendedName>
        <fullName evidence="3">Methyltransferase type 11</fullName>
    </recommendedName>
</protein>
<proteinExistence type="predicted"/>
<accession>A0A0M1P726</accession>
<dbReference type="Proteomes" id="UP000036932">
    <property type="component" value="Unassembled WGS sequence"/>
</dbReference>
<organism evidence="1 2">
    <name type="scientific">Paenibacillus solani</name>
    <dbReference type="NCBI Taxonomy" id="1705565"/>
    <lineage>
        <taxon>Bacteria</taxon>
        <taxon>Bacillati</taxon>
        <taxon>Bacillota</taxon>
        <taxon>Bacilli</taxon>
        <taxon>Bacillales</taxon>
        <taxon>Paenibacillaceae</taxon>
        <taxon>Paenibacillus</taxon>
    </lineage>
</organism>
<dbReference type="Pfam" id="PF13489">
    <property type="entry name" value="Methyltransf_23"/>
    <property type="match status" value="1"/>
</dbReference>
<reference evidence="2" key="1">
    <citation type="submission" date="2015-08" db="EMBL/GenBank/DDBJ databases">
        <title>Genome sequencing project for genomic taxonomy and phylogenomics of Bacillus-like bacteria.</title>
        <authorList>
            <person name="Liu B."/>
            <person name="Wang J."/>
            <person name="Zhu Y."/>
            <person name="Liu G."/>
            <person name="Chen Q."/>
            <person name="Chen Z."/>
            <person name="Lan J."/>
            <person name="Che J."/>
            <person name="Ge C."/>
            <person name="Shi H."/>
            <person name="Pan Z."/>
            <person name="Liu X."/>
        </authorList>
    </citation>
    <scope>NUCLEOTIDE SEQUENCE [LARGE SCALE GENOMIC DNA]</scope>
    <source>
        <strain evidence="2">FJAT-22460</strain>
    </source>
</reference>
<evidence type="ECO:0008006" key="3">
    <source>
        <dbReference type="Google" id="ProtNLM"/>
    </source>
</evidence>
<dbReference type="SUPFAM" id="SSF53335">
    <property type="entry name" value="S-adenosyl-L-methionine-dependent methyltransferases"/>
    <property type="match status" value="1"/>
</dbReference>
<keyword evidence="2" id="KW-1185">Reference proteome</keyword>
<sequence>MGTSNWQNLSYCVDLIRYVSPKSVLDIGVGFGRWGMICREYLDVWEGRVFRAYWNTRIEGIEIFPVNIDSYHSCFYNKIHVADAFDYMQLEVSSGQFDLIILGDVLEHFTKERALVLLQTCIQKSRFVLLNIPIGNDWPQGAAYGNEYERHLSTWTTEELDQFPVADKRHFKDYINRDFSTYLFSKPGD</sequence>
<evidence type="ECO:0000313" key="1">
    <source>
        <dbReference type="EMBL" id="KOR90120.1"/>
    </source>
</evidence>
<evidence type="ECO:0000313" key="2">
    <source>
        <dbReference type="Proteomes" id="UP000036932"/>
    </source>
</evidence>
<dbReference type="RefSeq" id="WP_054403067.1">
    <property type="nucleotide sequence ID" value="NZ_LIUT01000001.1"/>
</dbReference>